<dbReference type="Proteomes" id="UP000038083">
    <property type="component" value="Unassembled WGS sequence"/>
</dbReference>
<dbReference type="EMBL" id="CDOD01000011">
    <property type="protein sequence ID" value="CEN34060.1"/>
    <property type="molecule type" value="Genomic_DNA"/>
</dbReference>
<proteinExistence type="predicted"/>
<gene>
    <name evidence="2" type="ORF">CCYN2B_190054</name>
    <name evidence="3" type="ORF">CCYN74_140019</name>
</gene>
<dbReference type="STRING" id="28189.CCYN74_140019"/>
<evidence type="ECO:0000313" key="3">
    <source>
        <dbReference type="EMBL" id="CEN35801.1"/>
    </source>
</evidence>
<name>A0A0B7H864_9FLAO</name>
<keyword evidence="1" id="KW-0175">Coiled coil</keyword>
<keyword evidence="4" id="KW-1185">Reference proteome</keyword>
<dbReference type="AlphaFoldDB" id="A0A0B7H864"/>
<evidence type="ECO:0000256" key="1">
    <source>
        <dbReference type="SAM" id="Coils"/>
    </source>
</evidence>
<sequence>MIFKNYLFTFEAENKNKLIMATKSYSEKVVQTKIMVDALRNNKESLPAGVTEETINKLEELKSLAEKLNSEQEKLKAQLKLKTEELSDTLDKLSALYVETKKRVKIDVSKSLWKEYGFSDKK</sequence>
<dbReference type="EMBL" id="CDOG01000006">
    <property type="protein sequence ID" value="CEN35801.1"/>
    <property type="molecule type" value="Genomic_DNA"/>
</dbReference>
<evidence type="ECO:0000313" key="4">
    <source>
        <dbReference type="Proteomes" id="UP000038055"/>
    </source>
</evidence>
<evidence type="ECO:0008006" key="6">
    <source>
        <dbReference type="Google" id="ProtNLM"/>
    </source>
</evidence>
<evidence type="ECO:0000313" key="2">
    <source>
        <dbReference type="EMBL" id="CEN34060.1"/>
    </source>
</evidence>
<organism evidence="3 5">
    <name type="scientific">Capnocytophaga cynodegmi</name>
    <dbReference type="NCBI Taxonomy" id="28189"/>
    <lineage>
        <taxon>Bacteria</taxon>
        <taxon>Pseudomonadati</taxon>
        <taxon>Bacteroidota</taxon>
        <taxon>Flavobacteriia</taxon>
        <taxon>Flavobacteriales</taxon>
        <taxon>Flavobacteriaceae</taxon>
        <taxon>Capnocytophaga</taxon>
    </lineage>
</organism>
<accession>A0A0B7H864</accession>
<dbReference type="Proteomes" id="UP000038055">
    <property type="component" value="Unassembled WGS sequence"/>
</dbReference>
<evidence type="ECO:0000313" key="5">
    <source>
        <dbReference type="Proteomes" id="UP000038083"/>
    </source>
</evidence>
<reference evidence="4 5" key="1">
    <citation type="submission" date="2015-01" db="EMBL/GenBank/DDBJ databases">
        <authorList>
            <person name="MANFREDI Pablo"/>
        </authorList>
    </citation>
    <scope>NUCLEOTIDE SEQUENCE [LARGE SCALE GENOMIC DNA]</scope>
    <source>
        <strain evidence="3 5">Ccy74</strain>
        <strain evidence="2 4">Ccyn2B</strain>
    </source>
</reference>
<protein>
    <recommendedName>
        <fullName evidence="6">Membrane-binding protein</fullName>
    </recommendedName>
</protein>
<feature type="coiled-coil region" evidence="1">
    <location>
        <begin position="51"/>
        <end position="96"/>
    </location>
</feature>